<dbReference type="InterPro" id="IPR013325">
    <property type="entry name" value="RNA_pol_sigma_r2"/>
</dbReference>
<dbReference type="AlphaFoldDB" id="A0A1G7MLR5"/>
<evidence type="ECO:0000313" key="9">
    <source>
        <dbReference type="Proteomes" id="UP000199406"/>
    </source>
</evidence>
<dbReference type="PANTHER" id="PTHR43133:SF8">
    <property type="entry name" value="RNA POLYMERASE SIGMA FACTOR HI_1459-RELATED"/>
    <property type="match status" value="1"/>
</dbReference>
<feature type="domain" description="RNA polymerase sigma factor 70 region 4 type 2" evidence="7">
    <location>
        <begin position="113"/>
        <end position="162"/>
    </location>
</feature>
<dbReference type="InterPro" id="IPR036388">
    <property type="entry name" value="WH-like_DNA-bd_sf"/>
</dbReference>
<sequence>MSSPGSRAVAPPPDPGLLSLYDRALPEVYGYLLARCGQRALAEDLTAETFLAAVRAEADGAAPTTVPWLIGTARHKLVDHWRRLEREQRGLRLLDGGDQHTEDPWDDELDSLRAQQVLGQLSPGHRAALTLRYLDDLPVSQVAGHLGRTLHATEALLVRARTAFRRLYESTEQPGGAP</sequence>
<dbReference type="NCBIfam" id="TIGR02937">
    <property type="entry name" value="sigma70-ECF"/>
    <property type="match status" value="1"/>
</dbReference>
<organism evidence="8 9">
    <name type="scientific">Blastococcus aurantiacus</name>
    <dbReference type="NCBI Taxonomy" id="1550231"/>
    <lineage>
        <taxon>Bacteria</taxon>
        <taxon>Bacillati</taxon>
        <taxon>Actinomycetota</taxon>
        <taxon>Actinomycetes</taxon>
        <taxon>Geodermatophilales</taxon>
        <taxon>Geodermatophilaceae</taxon>
        <taxon>Blastococcus</taxon>
    </lineage>
</organism>
<proteinExistence type="inferred from homology"/>
<dbReference type="OrthoDB" id="5243336at2"/>
<dbReference type="Pfam" id="PF04542">
    <property type="entry name" value="Sigma70_r2"/>
    <property type="match status" value="1"/>
</dbReference>
<comment type="similarity">
    <text evidence="1">Belongs to the sigma-70 factor family. ECF subfamily.</text>
</comment>
<keyword evidence="9" id="KW-1185">Reference proteome</keyword>
<dbReference type="Proteomes" id="UP000199406">
    <property type="component" value="Unassembled WGS sequence"/>
</dbReference>
<dbReference type="InterPro" id="IPR013324">
    <property type="entry name" value="RNA_pol_sigma_r3/r4-like"/>
</dbReference>
<keyword evidence="4" id="KW-0238">DNA-binding</keyword>
<gene>
    <name evidence="8" type="ORF">SAMN05660662_2808</name>
</gene>
<keyword evidence="3" id="KW-0731">Sigma factor</keyword>
<dbReference type="InterPro" id="IPR039425">
    <property type="entry name" value="RNA_pol_sigma-70-like"/>
</dbReference>
<evidence type="ECO:0000256" key="2">
    <source>
        <dbReference type="ARBA" id="ARBA00023015"/>
    </source>
</evidence>
<dbReference type="EMBL" id="FNBT01000005">
    <property type="protein sequence ID" value="SDF62673.1"/>
    <property type="molecule type" value="Genomic_DNA"/>
</dbReference>
<dbReference type="RefSeq" id="WP_091767703.1">
    <property type="nucleotide sequence ID" value="NZ_FNBT01000005.1"/>
</dbReference>
<reference evidence="9" key="1">
    <citation type="submission" date="2016-10" db="EMBL/GenBank/DDBJ databases">
        <authorList>
            <person name="Varghese N."/>
            <person name="Submissions S."/>
        </authorList>
    </citation>
    <scope>NUCLEOTIDE SEQUENCE [LARGE SCALE GENOMIC DNA]</scope>
    <source>
        <strain evidence="9">DSM 44268</strain>
    </source>
</reference>
<evidence type="ECO:0000259" key="6">
    <source>
        <dbReference type="Pfam" id="PF04542"/>
    </source>
</evidence>
<dbReference type="GO" id="GO:0006352">
    <property type="term" value="P:DNA-templated transcription initiation"/>
    <property type="evidence" value="ECO:0007669"/>
    <property type="project" value="InterPro"/>
</dbReference>
<protein>
    <submittedName>
        <fullName evidence="8">RNA polymerase sigma-70 factor, ECF subfamily</fullName>
    </submittedName>
</protein>
<keyword evidence="5" id="KW-0804">Transcription</keyword>
<dbReference type="Gene3D" id="1.10.1740.10">
    <property type="match status" value="1"/>
</dbReference>
<evidence type="ECO:0000256" key="4">
    <source>
        <dbReference type="ARBA" id="ARBA00023125"/>
    </source>
</evidence>
<dbReference type="GO" id="GO:0016987">
    <property type="term" value="F:sigma factor activity"/>
    <property type="evidence" value="ECO:0007669"/>
    <property type="project" value="UniProtKB-KW"/>
</dbReference>
<feature type="domain" description="RNA polymerase sigma-70 region 2" evidence="6">
    <location>
        <begin position="20"/>
        <end position="86"/>
    </location>
</feature>
<dbReference type="STRING" id="1550231.SAMN05660662_2808"/>
<dbReference type="Pfam" id="PF08281">
    <property type="entry name" value="Sigma70_r4_2"/>
    <property type="match status" value="1"/>
</dbReference>
<evidence type="ECO:0000256" key="3">
    <source>
        <dbReference type="ARBA" id="ARBA00023082"/>
    </source>
</evidence>
<name>A0A1G7MLR5_9ACTN</name>
<evidence type="ECO:0000256" key="1">
    <source>
        <dbReference type="ARBA" id="ARBA00010641"/>
    </source>
</evidence>
<dbReference type="SUPFAM" id="SSF88659">
    <property type="entry name" value="Sigma3 and sigma4 domains of RNA polymerase sigma factors"/>
    <property type="match status" value="1"/>
</dbReference>
<dbReference type="Gene3D" id="1.10.10.10">
    <property type="entry name" value="Winged helix-like DNA-binding domain superfamily/Winged helix DNA-binding domain"/>
    <property type="match status" value="1"/>
</dbReference>
<dbReference type="SUPFAM" id="SSF88946">
    <property type="entry name" value="Sigma2 domain of RNA polymerase sigma factors"/>
    <property type="match status" value="1"/>
</dbReference>
<dbReference type="PANTHER" id="PTHR43133">
    <property type="entry name" value="RNA POLYMERASE ECF-TYPE SIGMA FACTO"/>
    <property type="match status" value="1"/>
</dbReference>
<accession>A0A1G7MLR5</accession>
<evidence type="ECO:0000256" key="5">
    <source>
        <dbReference type="ARBA" id="ARBA00023163"/>
    </source>
</evidence>
<dbReference type="GO" id="GO:0003677">
    <property type="term" value="F:DNA binding"/>
    <property type="evidence" value="ECO:0007669"/>
    <property type="project" value="UniProtKB-KW"/>
</dbReference>
<dbReference type="InterPro" id="IPR007627">
    <property type="entry name" value="RNA_pol_sigma70_r2"/>
</dbReference>
<dbReference type="InterPro" id="IPR014284">
    <property type="entry name" value="RNA_pol_sigma-70_dom"/>
</dbReference>
<dbReference type="InterPro" id="IPR013249">
    <property type="entry name" value="RNA_pol_sigma70_r4_t2"/>
</dbReference>
<evidence type="ECO:0000313" key="8">
    <source>
        <dbReference type="EMBL" id="SDF62673.1"/>
    </source>
</evidence>
<evidence type="ECO:0000259" key="7">
    <source>
        <dbReference type="Pfam" id="PF08281"/>
    </source>
</evidence>
<keyword evidence="2" id="KW-0805">Transcription regulation</keyword>